<feature type="non-terminal residue" evidence="1">
    <location>
        <position position="1"/>
    </location>
</feature>
<evidence type="ECO:0000313" key="1">
    <source>
        <dbReference type="EMBL" id="EMY05649.1"/>
    </source>
</evidence>
<name>A0A829DA17_LEPIR</name>
<dbReference type="EMBL" id="AFJL02000078">
    <property type="protein sequence ID" value="EMY05649.1"/>
    <property type="molecule type" value="Genomic_DNA"/>
</dbReference>
<dbReference type="InterPro" id="IPR011042">
    <property type="entry name" value="6-blade_b-propeller_TolB-like"/>
</dbReference>
<dbReference type="Proteomes" id="UP000012329">
    <property type="component" value="Unassembled WGS sequence"/>
</dbReference>
<dbReference type="AlphaFoldDB" id="A0A829DA17"/>
<reference evidence="1 2" key="1">
    <citation type="submission" date="2013-02" db="EMBL/GenBank/DDBJ databases">
        <authorList>
            <person name="Harkins D.M."/>
            <person name="Durkin A.S."/>
            <person name="Brinkac L.M."/>
            <person name="Haft D.H."/>
            <person name="Selengut J.D."/>
            <person name="Sanka R."/>
            <person name="DePew J."/>
            <person name="Purushe J."/>
            <person name="Whelen A.C."/>
            <person name="Vinetz J.M."/>
            <person name="Sutton G.G."/>
            <person name="Nierman W.C."/>
            <person name="Fouts D.E."/>
        </authorList>
    </citation>
    <scope>NUCLEOTIDE SEQUENCE [LARGE SCALE GENOMIC DNA]</scope>
    <source>
        <strain evidence="1 2">2002000626</strain>
    </source>
</reference>
<sequence length="57" mass="6573">RNPWRYSFDPKGRLIVADVGQDLWEEVSIVERGKIMDGILKKLHIVLNQKGIANKKV</sequence>
<gene>
    <name evidence="1" type="ORF">LEP1GSC029_4615</name>
</gene>
<evidence type="ECO:0000313" key="2">
    <source>
        <dbReference type="Proteomes" id="UP000012329"/>
    </source>
</evidence>
<organism evidence="1 2">
    <name type="scientific">Leptospira interrogans str. 2002000626</name>
    <dbReference type="NCBI Taxonomy" id="996803"/>
    <lineage>
        <taxon>Bacteria</taxon>
        <taxon>Pseudomonadati</taxon>
        <taxon>Spirochaetota</taxon>
        <taxon>Spirochaetia</taxon>
        <taxon>Leptospirales</taxon>
        <taxon>Leptospiraceae</taxon>
        <taxon>Leptospira</taxon>
    </lineage>
</organism>
<dbReference type="Gene3D" id="2.120.10.30">
    <property type="entry name" value="TolB, C-terminal domain"/>
    <property type="match status" value="1"/>
</dbReference>
<protein>
    <submittedName>
        <fullName evidence="1">Uncharacterized protein</fullName>
    </submittedName>
</protein>
<accession>A0A829DA17</accession>
<comment type="caution">
    <text evidence="1">The sequence shown here is derived from an EMBL/GenBank/DDBJ whole genome shotgun (WGS) entry which is preliminary data.</text>
</comment>
<proteinExistence type="predicted"/>